<evidence type="ECO:0000256" key="7">
    <source>
        <dbReference type="ARBA" id="ARBA00023237"/>
    </source>
</evidence>
<evidence type="ECO:0000256" key="5">
    <source>
        <dbReference type="ARBA" id="ARBA00023077"/>
    </source>
</evidence>
<keyword evidence="4" id="KW-0812">Transmembrane</keyword>
<keyword evidence="5" id="KW-0798">TonB box</keyword>
<protein>
    <submittedName>
        <fullName evidence="9">TonB-dependent receptor domain-containing protein</fullName>
    </submittedName>
</protein>
<organism evidence="9 10">
    <name type="scientific">Pseudomonas azerbaijanorientalis</name>
    <dbReference type="NCBI Taxonomy" id="2842350"/>
    <lineage>
        <taxon>Bacteria</taxon>
        <taxon>Pseudomonadati</taxon>
        <taxon>Pseudomonadota</taxon>
        <taxon>Gammaproteobacteria</taxon>
        <taxon>Pseudomonadales</taxon>
        <taxon>Pseudomonadaceae</taxon>
        <taxon>Pseudomonas</taxon>
    </lineage>
</organism>
<keyword evidence="2" id="KW-0813">Transport</keyword>
<evidence type="ECO:0000256" key="6">
    <source>
        <dbReference type="ARBA" id="ARBA00023136"/>
    </source>
</evidence>
<dbReference type="RefSeq" id="WP_371918133.1">
    <property type="nucleotide sequence ID" value="NZ_JBJNUX010000030.1"/>
</dbReference>
<feature type="domain" description="TonB-dependent receptor-like beta-barrel" evidence="8">
    <location>
        <begin position="9"/>
        <end position="83"/>
    </location>
</feature>
<dbReference type="InterPro" id="IPR039426">
    <property type="entry name" value="TonB-dep_rcpt-like"/>
</dbReference>
<dbReference type="Pfam" id="PF00593">
    <property type="entry name" value="TonB_dep_Rec_b-barrel"/>
    <property type="match status" value="1"/>
</dbReference>
<comment type="subcellular location">
    <subcellularLocation>
        <location evidence="1">Cell outer membrane</location>
        <topology evidence="1">Multi-pass membrane protein</topology>
    </subcellularLocation>
</comment>
<sequence length="103" mass="11356">MKARTAQANPSSDGYCYVNAGKVRARGFEAEISGEVIERLQLPTGYTYTQTKTLDDIDASLNGAALNGNNLFDKRYYTTIGTESFGNYYGDPRNFMVSVKASF</sequence>
<dbReference type="Proteomes" id="UP001628646">
    <property type="component" value="Unassembled WGS sequence"/>
</dbReference>
<dbReference type="Gene3D" id="2.40.170.20">
    <property type="entry name" value="TonB-dependent receptor, beta-barrel domain"/>
    <property type="match status" value="2"/>
</dbReference>
<evidence type="ECO:0000313" key="10">
    <source>
        <dbReference type="Proteomes" id="UP001628646"/>
    </source>
</evidence>
<dbReference type="InterPro" id="IPR010917">
    <property type="entry name" value="TonB_rcpt_CS"/>
</dbReference>
<evidence type="ECO:0000256" key="1">
    <source>
        <dbReference type="ARBA" id="ARBA00004571"/>
    </source>
</evidence>
<evidence type="ECO:0000259" key="8">
    <source>
        <dbReference type="Pfam" id="PF00593"/>
    </source>
</evidence>
<dbReference type="EMBL" id="JBJNUY010000013">
    <property type="protein sequence ID" value="MFL9002181.1"/>
    <property type="molecule type" value="Genomic_DNA"/>
</dbReference>
<evidence type="ECO:0000313" key="9">
    <source>
        <dbReference type="EMBL" id="MFL9002181.1"/>
    </source>
</evidence>
<dbReference type="PANTHER" id="PTHR32552">
    <property type="entry name" value="FERRICHROME IRON RECEPTOR-RELATED"/>
    <property type="match status" value="1"/>
</dbReference>
<keyword evidence="6" id="KW-0472">Membrane</keyword>
<evidence type="ECO:0000256" key="2">
    <source>
        <dbReference type="ARBA" id="ARBA00022448"/>
    </source>
</evidence>
<dbReference type="InterPro" id="IPR000531">
    <property type="entry name" value="Beta-barrel_TonB"/>
</dbReference>
<evidence type="ECO:0000256" key="3">
    <source>
        <dbReference type="ARBA" id="ARBA00022452"/>
    </source>
</evidence>
<accession>A0ABW8WB79</accession>
<keyword evidence="9" id="KW-0675">Receptor</keyword>
<keyword evidence="3" id="KW-1134">Transmembrane beta strand</keyword>
<dbReference type="SUPFAM" id="SSF56935">
    <property type="entry name" value="Porins"/>
    <property type="match status" value="1"/>
</dbReference>
<reference evidence="9 10" key="1">
    <citation type="submission" date="2024-12" db="EMBL/GenBank/DDBJ databases">
        <title>Pseudomonas species isolated from Lotus nodules promote plant growth.</title>
        <authorList>
            <person name="Yu Y.-H."/>
            <person name="Kurtenbach J."/>
            <person name="Crosbie D."/>
            <person name="Brachmann A."/>
            <person name="Marin M."/>
        </authorList>
    </citation>
    <scope>NUCLEOTIDE SEQUENCE [LARGE SCALE GENOMIC DNA]</scope>
    <source>
        <strain evidence="9 10">PLb11B</strain>
    </source>
</reference>
<comment type="caution">
    <text evidence="9">The sequence shown here is derived from an EMBL/GenBank/DDBJ whole genome shotgun (WGS) entry which is preliminary data.</text>
</comment>
<keyword evidence="10" id="KW-1185">Reference proteome</keyword>
<name>A0ABW8WB79_9PSED</name>
<dbReference type="PANTHER" id="PTHR32552:SF74">
    <property type="entry name" value="HYDROXAMATE SIDEROPHORE RECEPTOR FHUE"/>
    <property type="match status" value="1"/>
</dbReference>
<evidence type="ECO:0000256" key="4">
    <source>
        <dbReference type="ARBA" id="ARBA00022692"/>
    </source>
</evidence>
<keyword evidence="7" id="KW-0998">Cell outer membrane</keyword>
<gene>
    <name evidence="9" type="ORF">ACJ8NA_26520</name>
</gene>
<dbReference type="PROSITE" id="PS01156">
    <property type="entry name" value="TONB_DEPENDENT_REC_2"/>
    <property type="match status" value="1"/>
</dbReference>
<dbReference type="InterPro" id="IPR036942">
    <property type="entry name" value="Beta-barrel_TonB_sf"/>
</dbReference>
<proteinExistence type="predicted"/>